<dbReference type="InterPro" id="IPR002078">
    <property type="entry name" value="Sigma_54_int"/>
</dbReference>
<dbReference type="RefSeq" id="WP_036182648.1">
    <property type="nucleotide sequence ID" value="NZ_JMQN01000011.1"/>
</dbReference>
<dbReference type="SUPFAM" id="SSF46689">
    <property type="entry name" value="Homeodomain-like"/>
    <property type="match status" value="1"/>
</dbReference>
<dbReference type="PANTHER" id="PTHR32071:SF117">
    <property type="entry name" value="PTS-DEPENDENT DIHYDROXYACETONE KINASE OPERON REGULATORY PROTEIN-RELATED"/>
    <property type="match status" value="1"/>
</dbReference>
<dbReference type="AlphaFoldDB" id="A0A081G3B1"/>
<dbReference type="GO" id="GO:0006355">
    <property type="term" value="P:regulation of DNA-templated transcription"/>
    <property type="evidence" value="ECO:0007669"/>
    <property type="project" value="InterPro"/>
</dbReference>
<dbReference type="CDD" id="cd00009">
    <property type="entry name" value="AAA"/>
    <property type="match status" value="1"/>
</dbReference>
<keyword evidence="1" id="KW-0547">Nucleotide-binding</keyword>
<dbReference type="Gene3D" id="1.10.8.60">
    <property type="match status" value="1"/>
</dbReference>
<name>A0A081G3B1_9GAMM</name>
<dbReference type="InterPro" id="IPR058031">
    <property type="entry name" value="AAA_lid_NorR"/>
</dbReference>
<dbReference type="GO" id="GO:0005524">
    <property type="term" value="F:ATP binding"/>
    <property type="evidence" value="ECO:0007669"/>
    <property type="project" value="UniProtKB-KW"/>
</dbReference>
<dbReference type="OrthoDB" id="9804019at2"/>
<dbReference type="PANTHER" id="PTHR32071">
    <property type="entry name" value="TRANSCRIPTIONAL REGULATORY PROTEIN"/>
    <property type="match status" value="1"/>
</dbReference>
<dbReference type="Gene3D" id="1.10.10.60">
    <property type="entry name" value="Homeodomain-like"/>
    <property type="match status" value="1"/>
</dbReference>
<dbReference type="STRING" id="1232683.ADIMK_0223"/>
<dbReference type="Pfam" id="PF02954">
    <property type="entry name" value="HTH_8"/>
    <property type="match status" value="1"/>
</dbReference>
<evidence type="ECO:0000259" key="6">
    <source>
        <dbReference type="PROSITE" id="PS50045"/>
    </source>
</evidence>
<dbReference type="SUPFAM" id="SSF55781">
    <property type="entry name" value="GAF domain-like"/>
    <property type="match status" value="1"/>
</dbReference>
<dbReference type="EMBL" id="JMQN01000011">
    <property type="protein sequence ID" value="KEA65266.1"/>
    <property type="molecule type" value="Genomic_DNA"/>
</dbReference>
<dbReference type="InterPro" id="IPR027417">
    <property type="entry name" value="P-loop_NTPase"/>
</dbReference>
<dbReference type="InterPro" id="IPR009057">
    <property type="entry name" value="Homeodomain-like_sf"/>
</dbReference>
<dbReference type="InterPro" id="IPR025943">
    <property type="entry name" value="Sigma_54_int_dom_ATP-bd_2"/>
</dbReference>
<reference evidence="7 8" key="1">
    <citation type="submission" date="2014-04" db="EMBL/GenBank/DDBJ databases">
        <title>Marinobacterium kochiensis sp. nov., isolated from sediment sample collected from Kochi backwaters in Kerala, India.</title>
        <authorList>
            <person name="Singh A."/>
            <person name="Pinnaka A.K."/>
        </authorList>
    </citation>
    <scope>NUCLEOTIDE SEQUENCE [LARGE SCALE GENOMIC DNA]</scope>
    <source>
        <strain evidence="7 8">AK27</strain>
    </source>
</reference>
<evidence type="ECO:0000313" key="7">
    <source>
        <dbReference type="EMBL" id="KEA65266.1"/>
    </source>
</evidence>
<evidence type="ECO:0000313" key="8">
    <source>
        <dbReference type="Proteomes" id="UP000028252"/>
    </source>
</evidence>
<gene>
    <name evidence="7" type="ORF">ADIMK_0223</name>
</gene>
<organism evidence="7 8">
    <name type="scientific">Marinobacterium lacunae</name>
    <dbReference type="NCBI Taxonomy" id="1232683"/>
    <lineage>
        <taxon>Bacteria</taxon>
        <taxon>Pseudomonadati</taxon>
        <taxon>Pseudomonadota</taxon>
        <taxon>Gammaproteobacteria</taxon>
        <taxon>Oceanospirillales</taxon>
        <taxon>Oceanospirillaceae</taxon>
        <taxon>Marinobacterium</taxon>
    </lineage>
</organism>
<dbReference type="InterPro" id="IPR002197">
    <property type="entry name" value="HTH_Fis"/>
</dbReference>
<dbReference type="InterPro" id="IPR003593">
    <property type="entry name" value="AAA+_ATPase"/>
</dbReference>
<proteinExistence type="predicted"/>
<dbReference type="PROSITE" id="PS50045">
    <property type="entry name" value="SIGMA54_INTERACT_4"/>
    <property type="match status" value="1"/>
</dbReference>
<keyword evidence="3" id="KW-0805">Transcription regulation</keyword>
<sequence>MATPHWLAQAANLLEHRRRETLLQDFLQTLSDALTLDSVLFLVCGVDGRELSVEAGLGALARQAESGLQLKVSDFRHPFAHLLQSGEPMLLSKEKLAYWQDHDRFASLSQCVDTEQALLLYPLALHEQVGGILCMKLRREQSHAVLSSTEWQQYSAVFVRHWITLQQLSKQRGYGASLSASITEMEQQRQQESDLASLGGILVGRSEHMQNLRLGVLRVAGSKLSVLIQGETGTGKELVARAVHDFSDRRDKPFVAINCAAIPESLLESELFGYSKGAFSGADRSKKGLVAQAHKGTLFLDEIGDMPVSLQSKLLRVLETGRYRALGALSEEYSDFRLVAATHVNLKSEIETGAFRRDLFYRLCQFPLRIPALCERAEDIPELVACFIEQFNCTHHRAIPGIRFNALSTLRRHRFQGNVRELRNMLEYACALTADGVEISSESLPAVETDSVEPQAKTESAEKFAKISDLKSAVAQFEREVIRSRLRVFKGDRSRAAMSLGLPKRTFSHKCQKLEVED</sequence>
<accession>A0A081G3B1</accession>
<keyword evidence="5" id="KW-0804">Transcription</keyword>
<dbReference type="Proteomes" id="UP000028252">
    <property type="component" value="Unassembled WGS sequence"/>
</dbReference>
<keyword evidence="2" id="KW-0067">ATP-binding</keyword>
<dbReference type="SMART" id="SM00382">
    <property type="entry name" value="AAA"/>
    <property type="match status" value="1"/>
</dbReference>
<evidence type="ECO:0000256" key="5">
    <source>
        <dbReference type="ARBA" id="ARBA00023163"/>
    </source>
</evidence>
<dbReference type="PATRIC" id="fig|1232683.4.peg.218"/>
<dbReference type="Pfam" id="PF25601">
    <property type="entry name" value="AAA_lid_14"/>
    <property type="match status" value="1"/>
</dbReference>
<dbReference type="SUPFAM" id="SSF52540">
    <property type="entry name" value="P-loop containing nucleoside triphosphate hydrolases"/>
    <property type="match status" value="1"/>
</dbReference>
<dbReference type="PROSITE" id="PS00676">
    <property type="entry name" value="SIGMA54_INTERACT_2"/>
    <property type="match status" value="1"/>
</dbReference>
<dbReference type="PROSITE" id="PS00675">
    <property type="entry name" value="SIGMA54_INTERACT_1"/>
    <property type="match status" value="1"/>
</dbReference>
<keyword evidence="4" id="KW-0238">DNA-binding</keyword>
<dbReference type="eggNOG" id="COG3829">
    <property type="taxonomic scope" value="Bacteria"/>
</dbReference>
<evidence type="ECO:0000256" key="3">
    <source>
        <dbReference type="ARBA" id="ARBA00023015"/>
    </source>
</evidence>
<keyword evidence="8" id="KW-1185">Reference proteome</keyword>
<dbReference type="GO" id="GO:0003677">
    <property type="term" value="F:DNA binding"/>
    <property type="evidence" value="ECO:0007669"/>
    <property type="project" value="UniProtKB-KW"/>
</dbReference>
<comment type="caution">
    <text evidence="7">The sequence shown here is derived from an EMBL/GenBank/DDBJ whole genome shotgun (WGS) entry which is preliminary data.</text>
</comment>
<dbReference type="InterPro" id="IPR025662">
    <property type="entry name" value="Sigma_54_int_dom_ATP-bd_1"/>
</dbReference>
<evidence type="ECO:0000256" key="4">
    <source>
        <dbReference type="ARBA" id="ARBA00023125"/>
    </source>
</evidence>
<evidence type="ECO:0000256" key="2">
    <source>
        <dbReference type="ARBA" id="ARBA00022840"/>
    </source>
</evidence>
<dbReference type="FunFam" id="3.40.50.300:FF:000006">
    <property type="entry name" value="DNA-binding transcriptional regulator NtrC"/>
    <property type="match status" value="1"/>
</dbReference>
<dbReference type="Pfam" id="PF00158">
    <property type="entry name" value="Sigma54_activat"/>
    <property type="match status" value="1"/>
</dbReference>
<protein>
    <submittedName>
        <fullName evidence="7">Sigma-54 dependent transcriptional regulator</fullName>
    </submittedName>
</protein>
<feature type="domain" description="Sigma-54 factor interaction" evidence="6">
    <location>
        <begin position="202"/>
        <end position="431"/>
    </location>
</feature>
<dbReference type="Gene3D" id="3.40.50.300">
    <property type="entry name" value="P-loop containing nucleotide triphosphate hydrolases"/>
    <property type="match status" value="1"/>
</dbReference>
<evidence type="ECO:0000256" key="1">
    <source>
        <dbReference type="ARBA" id="ARBA00022741"/>
    </source>
</evidence>